<proteinExistence type="predicted"/>
<gene>
    <name evidence="1" type="ORF">PDTA9734_10470</name>
</gene>
<name>A0ABM7VR80_9ENTR</name>
<protein>
    <submittedName>
        <fullName evidence="1">Uncharacterized protein</fullName>
    </submittedName>
</protein>
<accession>A0ABM7VR80</accession>
<dbReference type="Proteomes" id="UP001320460">
    <property type="component" value="Chromosome"/>
</dbReference>
<evidence type="ECO:0000313" key="2">
    <source>
        <dbReference type="Proteomes" id="UP001320460"/>
    </source>
</evidence>
<dbReference type="EMBL" id="AP025334">
    <property type="protein sequence ID" value="BDD49560.1"/>
    <property type="molecule type" value="Genomic_DNA"/>
</dbReference>
<reference evidence="1 2" key="1">
    <citation type="submission" date="2021-12" db="EMBL/GenBank/DDBJ databases">
        <title>Complete genome sequence of Phytobacter diazotrophicus TA9734.</title>
        <authorList>
            <person name="Kubota H."/>
            <person name="Nakayama Y."/>
            <person name="Ariyoshi T."/>
        </authorList>
    </citation>
    <scope>NUCLEOTIDE SEQUENCE [LARGE SCALE GENOMIC DNA]</scope>
    <source>
        <strain evidence="1 2">TA9734</strain>
    </source>
</reference>
<keyword evidence="2" id="KW-1185">Reference proteome</keyword>
<organism evidence="1 2">
    <name type="scientific">Phytobacter diazotrophicus</name>
    <dbReference type="NCBI Taxonomy" id="395631"/>
    <lineage>
        <taxon>Bacteria</taxon>
        <taxon>Pseudomonadati</taxon>
        <taxon>Pseudomonadota</taxon>
        <taxon>Gammaproteobacteria</taxon>
        <taxon>Enterobacterales</taxon>
        <taxon>Enterobacteriaceae</taxon>
        <taxon>Phytobacter</taxon>
    </lineage>
</organism>
<sequence>MYAVIVYSWFRSCTETFAIYCHRASLFNTLILSLVNGVGETLSYLFLTCRVVVTR</sequence>
<evidence type="ECO:0000313" key="1">
    <source>
        <dbReference type="EMBL" id="BDD49560.1"/>
    </source>
</evidence>